<organism evidence="1 2">
    <name type="scientific">Brassicogethes aeneus</name>
    <name type="common">Rape pollen beetle</name>
    <name type="synonym">Meligethes aeneus</name>
    <dbReference type="NCBI Taxonomy" id="1431903"/>
    <lineage>
        <taxon>Eukaryota</taxon>
        <taxon>Metazoa</taxon>
        <taxon>Ecdysozoa</taxon>
        <taxon>Arthropoda</taxon>
        <taxon>Hexapoda</taxon>
        <taxon>Insecta</taxon>
        <taxon>Pterygota</taxon>
        <taxon>Neoptera</taxon>
        <taxon>Endopterygota</taxon>
        <taxon>Coleoptera</taxon>
        <taxon>Polyphaga</taxon>
        <taxon>Cucujiformia</taxon>
        <taxon>Nitidulidae</taxon>
        <taxon>Meligethinae</taxon>
        <taxon>Brassicogethes</taxon>
    </lineage>
</organism>
<reference evidence="1" key="1">
    <citation type="submission" date="2021-12" db="EMBL/GenBank/DDBJ databases">
        <authorList>
            <person name="King R."/>
        </authorList>
    </citation>
    <scope>NUCLEOTIDE SEQUENCE</scope>
</reference>
<name>A0A9P0B6L4_BRAAE</name>
<sequence>MVSNFSSEELCLAAETCLIKSGKRTAAQVMKLAIKSSPKGLKKMKVVNDAPSATVIPYNPEEALGLMVDLGLTKEDYTTMRLGAKDIYPSYDLIAEAKNKCYTANIK</sequence>
<dbReference type="OrthoDB" id="6773388at2759"/>
<accession>A0A9P0B6L4</accession>
<evidence type="ECO:0000313" key="2">
    <source>
        <dbReference type="Proteomes" id="UP001154078"/>
    </source>
</evidence>
<protein>
    <submittedName>
        <fullName evidence="1">Uncharacterized protein</fullName>
    </submittedName>
</protein>
<evidence type="ECO:0000313" key="1">
    <source>
        <dbReference type="EMBL" id="CAH0556757.1"/>
    </source>
</evidence>
<gene>
    <name evidence="1" type="ORF">MELIAE_LOCUS7632</name>
</gene>
<dbReference type="EMBL" id="OV121136">
    <property type="protein sequence ID" value="CAH0556757.1"/>
    <property type="molecule type" value="Genomic_DNA"/>
</dbReference>
<proteinExistence type="predicted"/>
<dbReference type="AlphaFoldDB" id="A0A9P0B6L4"/>
<dbReference type="Proteomes" id="UP001154078">
    <property type="component" value="Chromosome 5"/>
</dbReference>
<keyword evidence="2" id="KW-1185">Reference proteome</keyword>